<dbReference type="PANTHER" id="PTHR21198">
    <property type="entry name" value="GLUTAMATE RACEMASE"/>
    <property type="match status" value="1"/>
</dbReference>
<dbReference type="GO" id="GO:0047689">
    <property type="term" value="F:aspartate racemase activity"/>
    <property type="evidence" value="ECO:0007669"/>
    <property type="project" value="UniProtKB-EC"/>
</dbReference>
<dbReference type="PANTHER" id="PTHR21198:SF7">
    <property type="entry name" value="ASPARTATE-GLUTAMATE RACEMASE FAMILY"/>
    <property type="match status" value="1"/>
</dbReference>
<comment type="caution">
    <text evidence="3">The sequence shown here is derived from an EMBL/GenBank/DDBJ whole genome shotgun (WGS) entry which is preliminary data.</text>
</comment>
<dbReference type="Gene3D" id="3.40.50.1860">
    <property type="match status" value="2"/>
</dbReference>
<evidence type="ECO:0000313" key="4">
    <source>
        <dbReference type="Proteomes" id="UP001236723"/>
    </source>
</evidence>
<evidence type="ECO:0000256" key="2">
    <source>
        <dbReference type="ARBA" id="ARBA00023235"/>
    </source>
</evidence>
<gene>
    <name evidence="3" type="ORF">J2R98_001943</name>
</gene>
<name>A0ABU0DUH1_9BACI</name>
<sequence>MRTIGIIGGMSWESTVSYYQQINREVKHRLGGLHSAECIIYSVDFAEIEKCQSEGRWSDSGDRLAEVTKKLESAGAELIILATNTMHKMIDYVEGMTDLPVIHIADATAEKIKEDDVSSIALLGTQYTMEQDFYKGRVREYGIDVTVPTHEEQKKVNEIIFNELVLGELKQESKQYYLEVIERLQQKGAKAVILGCTEIGLLISQTDLDMPVYDTSKIHVQKAVEYALGE</sequence>
<dbReference type="Pfam" id="PF01177">
    <property type="entry name" value="Asp_Glu_race"/>
    <property type="match status" value="1"/>
</dbReference>
<comment type="similarity">
    <text evidence="1">Belongs to the aspartate/glutamate racemases family.</text>
</comment>
<keyword evidence="2 3" id="KW-0413">Isomerase</keyword>
<dbReference type="InterPro" id="IPR033134">
    <property type="entry name" value="Asp/Glu_racemase_AS_2"/>
</dbReference>
<dbReference type="InterPro" id="IPR004380">
    <property type="entry name" value="Asp_race"/>
</dbReference>
<dbReference type="SUPFAM" id="SSF53681">
    <property type="entry name" value="Aspartate/glutamate racemase"/>
    <property type="match status" value="2"/>
</dbReference>
<protein>
    <submittedName>
        <fullName evidence="3">Aspartate racemase</fullName>
        <ecNumber evidence="3">5.1.1.13</ecNumber>
    </submittedName>
</protein>
<dbReference type="EMBL" id="JAUSUP010000005">
    <property type="protein sequence ID" value="MDQ0352109.1"/>
    <property type="molecule type" value="Genomic_DNA"/>
</dbReference>
<dbReference type="EC" id="5.1.1.13" evidence="3"/>
<dbReference type="NCBIfam" id="TIGR00035">
    <property type="entry name" value="asp_race"/>
    <property type="match status" value="1"/>
</dbReference>
<dbReference type="Proteomes" id="UP001236723">
    <property type="component" value="Unassembled WGS sequence"/>
</dbReference>
<dbReference type="InterPro" id="IPR015942">
    <property type="entry name" value="Asp/Glu/hydantoin_racemase"/>
</dbReference>
<evidence type="ECO:0000256" key="1">
    <source>
        <dbReference type="ARBA" id="ARBA00007847"/>
    </source>
</evidence>
<dbReference type="RefSeq" id="WP_307068386.1">
    <property type="nucleotide sequence ID" value="NZ_JAUSUP010000005.1"/>
</dbReference>
<keyword evidence="4" id="KW-1185">Reference proteome</keyword>
<evidence type="ECO:0000313" key="3">
    <source>
        <dbReference type="EMBL" id="MDQ0352109.1"/>
    </source>
</evidence>
<organism evidence="3 4">
    <name type="scientific">Alkalibacillus filiformis</name>
    <dbReference type="NCBI Taxonomy" id="200990"/>
    <lineage>
        <taxon>Bacteria</taxon>
        <taxon>Bacillati</taxon>
        <taxon>Bacillota</taxon>
        <taxon>Bacilli</taxon>
        <taxon>Bacillales</taxon>
        <taxon>Bacillaceae</taxon>
        <taxon>Alkalibacillus</taxon>
    </lineage>
</organism>
<dbReference type="InterPro" id="IPR001920">
    <property type="entry name" value="Asp/Glu_race"/>
</dbReference>
<accession>A0ABU0DUH1</accession>
<dbReference type="PROSITE" id="PS00924">
    <property type="entry name" value="ASP_GLU_RACEMASE_2"/>
    <property type="match status" value="1"/>
</dbReference>
<reference evidence="3 4" key="1">
    <citation type="submission" date="2023-07" db="EMBL/GenBank/DDBJ databases">
        <title>Genomic Encyclopedia of Type Strains, Phase IV (KMG-IV): sequencing the most valuable type-strain genomes for metagenomic binning, comparative biology and taxonomic classification.</title>
        <authorList>
            <person name="Goeker M."/>
        </authorList>
    </citation>
    <scope>NUCLEOTIDE SEQUENCE [LARGE SCALE GENOMIC DNA]</scope>
    <source>
        <strain evidence="3 4">DSM 15448</strain>
    </source>
</reference>
<proteinExistence type="inferred from homology"/>